<sequence length="136" mass="16129">MKETVDLDRGEWKKLVSRKEEFTNIVSVLNQFYVARTPYSQFSNSQKLRIQLEKEGFKNFEAFLKKLGEHDFLIYLKADGKYESWIHIDGIQEERDRFLNEGTKDHPVFDIVCVSDLFEKDCVFAEEEETKTFSTK</sequence>
<evidence type="ECO:0000313" key="1">
    <source>
        <dbReference type="EMBL" id="RHX91942.1"/>
    </source>
</evidence>
<dbReference type="OrthoDB" id="329464at2"/>
<dbReference type="NCBIfam" id="NF047513">
    <property type="entry name" value="LIC_13246_fam"/>
    <property type="match status" value="1"/>
</dbReference>
<dbReference type="AlphaFoldDB" id="A0A396Z8P2"/>
<protein>
    <submittedName>
        <fullName evidence="1">Uncharacterized protein</fullName>
    </submittedName>
</protein>
<proteinExistence type="predicted"/>
<name>A0A396Z8P2_9LEPT</name>
<dbReference type="Proteomes" id="UP000265798">
    <property type="component" value="Unassembled WGS sequence"/>
</dbReference>
<organism evidence="1 2">
    <name type="scientific">Leptospira stimsonii</name>
    <dbReference type="NCBI Taxonomy" id="2202203"/>
    <lineage>
        <taxon>Bacteria</taxon>
        <taxon>Pseudomonadati</taxon>
        <taxon>Spirochaetota</taxon>
        <taxon>Spirochaetia</taxon>
        <taxon>Leptospirales</taxon>
        <taxon>Leptospiraceae</taxon>
        <taxon>Leptospira</taxon>
    </lineage>
</organism>
<gene>
    <name evidence="1" type="ORF">DLM75_01505</name>
</gene>
<reference evidence="2" key="1">
    <citation type="submission" date="2018-05" db="EMBL/GenBank/DDBJ databases">
        <title>Leptospira yasudae sp. nov. and Leptospira stimsonii sp. nov., two pathogenic species of the genus Leptospira isolated from environmental sources.</title>
        <authorList>
            <person name="Casanovas-Massana A."/>
            <person name="Hamond C."/>
            <person name="Santos L.A."/>
            <person name="Hacker K.P."/>
            <person name="Balassiano I."/>
            <person name="Medeiros M.A."/>
            <person name="Reis M.G."/>
            <person name="Ko A.I."/>
            <person name="Wunder E.A."/>
        </authorList>
    </citation>
    <scope>NUCLEOTIDE SEQUENCE [LARGE SCALE GENOMIC DNA]</scope>
    <source>
        <strain evidence="2">Yale</strain>
    </source>
</reference>
<dbReference type="EMBL" id="QHCT01000001">
    <property type="protein sequence ID" value="RHX91942.1"/>
    <property type="molecule type" value="Genomic_DNA"/>
</dbReference>
<accession>A0A396Z8P2</accession>
<dbReference type="RefSeq" id="WP_118966793.1">
    <property type="nucleotide sequence ID" value="NZ_QHCT01000001.1"/>
</dbReference>
<comment type="caution">
    <text evidence="1">The sequence shown here is derived from an EMBL/GenBank/DDBJ whole genome shotgun (WGS) entry which is preliminary data.</text>
</comment>
<evidence type="ECO:0000313" key="2">
    <source>
        <dbReference type="Proteomes" id="UP000265798"/>
    </source>
</evidence>